<dbReference type="AlphaFoldDB" id="F4C7C0"/>
<accession>F4C7C0</accession>
<dbReference type="EMBL" id="CP002584">
    <property type="protein sequence ID" value="ADZ80354.1"/>
    <property type="molecule type" value="Genomic_DNA"/>
</dbReference>
<evidence type="ECO:0000313" key="1">
    <source>
        <dbReference type="EMBL" id="ADZ80354.1"/>
    </source>
</evidence>
<sequence length="43" mass="5209">MEALDERGLSWYLLVFNIYAKKKEKLDKNQKSIFFRKINFIIG</sequence>
<gene>
    <name evidence="1" type="ordered locus">Sph21_3819</name>
</gene>
<reference evidence="1" key="1">
    <citation type="submission" date="2011-03" db="EMBL/GenBank/DDBJ databases">
        <title>Complete sequence of Sphingobacterium sp. 21.</title>
        <authorList>
            <consortium name="US DOE Joint Genome Institute"/>
            <person name="Lucas S."/>
            <person name="Copeland A."/>
            <person name="Lapidus A."/>
            <person name="Cheng J.-F."/>
            <person name="Goodwin L."/>
            <person name="Pitluck S."/>
            <person name="Davenport K."/>
            <person name="Detter J.C."/>
            <person name="Han C."/>
            <person name="Tapia R."/>
            <person name="Land M."/>
            <person name="Hauser L."/>
            <person name="Kyrpides N."/>
            <person name="Ivanova N."/>
            <person name="Ovchinnikova G."/>
            <person name="Pagani I."/>
            <person name="Siebers A.K."/>
            <person name="Allgaier M."/>
            <person name="Thelen M.P."/>
            <person name="Hugenholtz P."/>
            <person name="Woyke T."/>
        </authorList>
    </citation>
    <scope>NUCLEOTIDE SEQUENCE</scope>
    <source>
        <strain evidence="1">21</strain>
    </source>
</reference>
<proteinExistence type="predicted"/>
<protein>
    <submittedName>
        <fullName evidence="1">Uncharacterized protein</fullName>
    </submittedName>
</protein>
<organism evidence="1">
    <name type="scientific">Sphingobacterium sp. (strain 21)</name>
    <dbReference type="NCBI Taxonomy" id="743722"/>
    <lineage>
        <taxon>Bacteria</taxon>
        <taxon>Pseudomonadati</taxon>
        <taxon>Bacteroidota</taxon>
        <taxon>Sphingobacteriia</taxon>
        <taxon>Sphingobacteriales</taxon>
        <taxon>Sphingobacteriaceae</taxon>
        <taxon>Sphingobacterium</taxon>
    </lineage>
</organism>
<name>F4C7C0_SPHS2</name>
<dbReference type="PATRIC" id="fig|743722.3.peg.4076"/>
<dbReference type="KEGG" id="shg:Sph21_3819"/>
<dbReference type="HOGENOM" id="CLU_3239768_0_0_10"/>